<evidence type="ECO:0000313" key="3">
    <source>
        <dbReference type="Proteomes" id="UP000280434"/>
    </source>
</evidence>
<evidence type="ECO:0000256" key="1">
    <source>
        <dbReference type="SAM" id="Phobius"/>
    </source>
</evidence>
<feature type="transmembrane region" description="Helical" evidence="1">
    <location>
        <begin position="27"/>
        <end position="48"/>
    </location>
</feature>
<dbReference type="Pfam" id="PF16074">
    <property type="entry name" value="PilW"/>
    <property type="match status" value="1"/>
</dbReference>
<dbReference type="InterPro" id="IPR032092">
    <property type="entry name" value="PilW"/>
</dbReference>
<keyword evidence="1" id="KW-0472">Membrane</keyword>
<organism evidence="2 3">
    <name type="scientific">Trinickia fusca</name>
    <dbReference type="NCBI Taxonomy" id="2419777"/>
    <lineage>
        <taxon>Bacteria</taxon>
        <taxon>Pseudomonadati</taxon>
        <taxon>Pseudomonadota</taxon>
        <taxon>Betaproteobacteria</taxon>
        <taxon>Burkholderiales</taxon>
        <taxon>Burkholderiaceae</taxon>
        <taxon>Trinickia</taxon>
    </lineage>
</organism>
<gene>
    <name evidence="2" type="ORF">D7S89_07720</name>
</gene>
<protein>
    <submittedName>
        <fullName evidence="2">Type IV pillus assembly protein</fullName>
    </submittedName>
</protein>
<dbReference type="Pfam" id="PF07963">
    <property type="entry name" value="N_methyl"/>
    <property type="match status" value="1"/>
</dbReference>
<dbReference type="Proteomes" id="UP000280434">
    <property type="component" value="Unassembled WGS sequence"/>
</dbReference>
<reference evidence="2 3" key="1">
    <citation type="submission" date="2018-10" db="EMBL/GenBank/DDBJ databases">
        <title>Paraburkholderia sp. 7MK8-2, isolated from soil.</title>
        <authorList>
            <person name="Gao Z.-H."/>
            <person name="Qiu L.-H."/>
        </authorList>
    </citation>
    <scope>NUCLEOTIDE SEQUENCE [LARGE SCALE GENOMIC DNA]</scope>
    <source>
        <strain evidence="2 3">7MK8-2</strain>
    </source>
</reference>
<sequence length="278" mass="30497">MHARRYTFHPLDRDKGRGNSADSGHTLLELMIALALSLLVIAGALRLYQAQREAFARTADAQSMRDAGATALTLLAQHIQMAGFVPPDWSLPRSYIEPVIFGCSNMGSTDRASAVRCAALAQHSDAITVRYVGDTVSTWPSAAGEVTDCLGQRVGNAGEPAVIVNRFFVDRPRAGGEWQLYCEGNGKVRGKQPVVAGIERLAIGYWLRGEQMPLRAHEIAADRWEQVIAVDVCVVVRGAWSTQPTRYTDCDGARLPNVDRHTRETFSRHVVVRNSEAI</sequence>
<keyword evidence="3" id="KW-1185">Reference proteome</keyword>
<proteinExistence type="predicted"/>
<comment type="caution">
    <text evidence="2">The sequence shown here is derived from an EMBL/GenBank/DDBJ whole genome shotgun (WGS) entry which is preliminary data.</text>
</comment>
<dbReference type="EMBL" id="RBZV01000002">
    <property type="protein sequence ID" value="RKP50938.1"/>
    <property type="molecule type" value="Genomic_DNA"/>
</dbReference>
<accession>A0A494XK23</accession>
<dbReference type="RefSeq" id="WP_121277358.1">
    <property type="nucleotide sequence ID" value="NZ_RBZV01000002.1"/>
</dbReference>
<dbReference type="GO" id="GO:0043683">
    <property type="term" value="P:type IV pilus assembly"/>
    <property type="evidence" value="ECO:0007669"/>
    <property type="project" value="InterPro"/>
</dbReference>
<dbReference type="InterPro" id="IPR012902">
    <property type="entry name" value="N_methyl_site"/>
</dbReference>
<dbReference type="OrthoDB" id="8891327at2"/>
<evidence type="ECO:0000313" key="2">
    <source>
        <dbReference type="EMBL" id="RKP50938.1"/>
    </source>
</evidence>
<name>A0A494XK23_9BURK</name>
<dbReference type="AlphaFoldDB" id="A0A494XK23"/>
<keyword evidence="1" id="KW-1133">Transmembrane helix</keyword>
<keyword evidence="1" id="KW-0812">Transmembrane</keyword>